<keyword evidence="4" id="KW-1185">Reference proteome</keyword>
<dbReference type="RefSeq" id="WP_012526851.1">
    <property type="nucleotide sequence ID" value="NC_011891.1"/>
</dbReference>
<proteinExistence type="inferred from homology"/>
<dbReference type="PROSITE" id="PS50164">
    <property type="entry name" value="GIY_YIG"/>
    <property type="match status" value="1"/>
</dbReference>
<dbReference type="Proteomes" id="UP000007089">
    <property type="component" value="Chromosome"/>
</dbReference>
<name>B8JEY4_ANAD2</name>
<dbReference type="SUPFAM" id="SSF82771">
    <property type="entry name" value="GIY-YIG endonuclease"/>
    <property type="match status" value="1"/>
</dbReference>
<dbReference type="EMBL" id="CP001359">
    <property type="protein sequence ID" value="ACL66280.1"/>
    <property type="molecule type" value="Genomic_DNA"/>
</dbReference>
<dbReference type="Pfam" id="PF01541">
    <property type="entry name" value="GIY-YIG"/>
    <property type="match status" value="1"/>
</dbReference>
<evidence type="ECO:0000313" key="4">
    <source>
        <dbReference type="Proteomes" id="UP000007089"/>
    </source>
</evidence>
<gene>
    <name evidence="3" type="ordered locus">A2cp1_2943</name>
</gene>
<comment type="similarity">
    <text evidence="1">Belongs to the UPF0213 family.</text>
</comment>
<evidence type="ECO:0000313" key="3">
    <source>
        <dbReference type="EMBL" id="ACL66280.1"/>
    </source>
</evidence>
<dbReference type="PANTHER" id="PTHR34477:SF1">
    <property type="entry name" value="UPF0213 PROTEIN YHBQ"/>
    <property type="match status" value="1"/>
</dbReference>
<dbReference type="Gene3D" id="3.40.1440.10">
    <property type="entry name" value="GIY-YIG endonuclease"/>
    <property type="match status" value="1"/>
</dbReference>
<dbReference type="AlphaFoldDB" id="B8JEY4"/>
<dbReference type="InterPro" id="IPR035901">
    <property type="entry name" value="GIY-YIG_endonuc_sf"/>
</dbReference>
<dbReference type="KEGG" id="acp:A2cp1_2943"/>
<dbReference type="InterPro" id="IPR050190">
    <property type="entry name" value="UPF0213_domain"/>
</dbReference>
<dbReference type="CDD" id="cd10456">
    <property type="entry name" value="GIY-YIG_UPF0213"/>
    <property type="match status" value="1"/>
</dbReference>
<organism evidence="3 4">
    <name type="scientific">Anaeromyxobacter dehalogenans (strain ATCC BAA-258 / DSM 21875 / 2CP-1)</name>
    <dbReference type="NCBI Taxonomy" id="455488"/>
    <lineage>
        <taxon>Bacteria</taxon>
        <taxon>Pseudomonadati</taxon>
        <taxon>Myxococcota</taxon>
        <taxon>Myxococcia</taxon>
        <taxon>Myxococcales</taxon>
        <taxon>Cystobacterineae</taxon>
        <taxon>Anaeromyxobacteraceae</taxon>
        <taxon>Anaeromyxobacter</taxon>
    </lineage>
</organism>
<accession>B8JEY4</accession>
<dbReference type="HOGENOM" id="CLU_135650_0_2_7"/>
<reference evidence="3" key="1">
    <citation type="submission" date="2009-01" db="EMBL/GenBank/DDBJ databases">
        <title>Complete sequence of Anaeromyxobacter dehalogenans 2CP-1.</title>
        <authorList>
            <consortium name="US DOE Joint Genome Institute"/>
            <person name="Lucas S."/>
            <person name="Copeland A."/>
            <person name="Lapidus A."/>
            <person name="Glavina del Rio T."/>
            <person name="Dalin E."/>
            <person name="Tice H."/>
            <person name="Bruce D."/>
            <person name="Goodwin L."/>
            <person name="Pitluck S."/>
            <person name="Saunders E."/>
            <person name="Brettin T."/>
            <person name="Detter J.C."/>
            <person name="Han C."/>
            <person name="Larimer F."/>
            <person name="Land M."/>
            <person name="Hauser L."/>
            <person name="Kyrpides N."/>
            <person name="Ovchinnikova G."/>
            <person name="Beliaev A.S."/>
            <person name="Richardson P."/>
        </authorList>
    </citation>
    <scope>NUCLEOTIDE SEQUENCE</scope>
    <source>
        <strain evidence="3">2CP-1</strain>
    </source>
</reference>
<dbReference type="PANTHER" id="PTHR34477">
    <property type="entry name" value="UPF0213 PROTEIN YHBQ"/>
    <property type="match status" value="1"/>
</dbReference>
<evidence type="ECO:0000259" key="2">
    <source>
        <dbReference type="PROSITE" id="PS50164"/>
    </source>
</evidence>
<protein>
    <submittedName>
        <fullName evidence="3">Excinuclease ABC C subunit domain protein</fullName>
    </submittedName>
</protein>
<feature type="domain" description="GIY-YIG" evidence="2">
    <location>
        <begin position="15"/>
        <end position="90"/>
    </location>
</feature>
<evidence type="ECO:0000256" key="1">
    <source>
        <dbReference type="ARBA" id="ARBA00007435"/>
    </source>
</evidence>
<dbReference type="InterPro" id="IPR000305">
    <property type="entry name" value="GIY-YIG_endonuc"/>
</dbReference>
<sequence length="103" mass="11632">MPTARPGRGRAAEAARWWVYLLRCGDGSLYAGATNDLAARVARHAAGRGARYTRSRLPVELAWRERAADRGAALRREAALKRLRRAEKLALVERAAARRRRRR</sequence>